<evidence type="ECO:0000313" key="1">
    <source>
        <dbReference type="EMBL" id="TKA27205.1"/>
    </source>
</evidence>
<dbReference type="AlphaFoldDB" id="A0A4U0TZI9"/>
<reference evidence="1 2" key="1">
    <citation type="submission" date="2017-03" db="EMBL/GenBank/DDBJ databases">
        <title>Genomes of endolithic fungi from Antarctica.</title>
        <authorList>
            <person name="Coleine C."/>
            <person name="Masonjones S."/>
            <person name="Stajich J.E."/>
        </authorList>
    </citation>
    <scope>NUCLEOTIDE SEQUENCE [LARGE SCALE GENOMIC DNA]</scope>
    <source>
        <strain evidence="1 2">CCFEE 6315</strain>
    </source>
</reference>
<protein>
    <submittedName>
        <fullName evidence="1">Uncharacterized protein</fullName>
    </submittedName>
</protein>
<keyword evidence="2" id="KW-1185">Reference proteome</keyword>
<dbReference type="OrthoDB" id="4187154at2759"/>
<dbReference type="Proteomes" id="UP000308549">
    <property type="component" value="Unassembled WGS sequence"/>
</dbReference>
<gene>
    <name evidence="1" type="ORF">B0A50_04542</name>
</gene>
<proteinExistence type="predicted"/>
<comment type="caution">
    <text evidence="1">The sequence shown here is derived from an EMBL/GenBank/DDBJ whole genome shotgun (WGS) entry which is preliminary data.</text>
</comment>
<sequence>MCKRPKLPLSSDVLATFKALEHDEGLSPVGYGSPAEELLEVETGDYASYRQGSESQQDFDELLPIGLGHPAAMAKADDCAVVEPGVNSAAAVGCHPSLKRACGEHELDDRWTKPVELPDILQFVDAALRVSISNQPRRLGKGIKAKRSTQLKKLADVAPSLWAPGYLQNVSSRAVFLPTICHALANVASHSSRDNRFQSKFEKMTRYNAEDGRTMPELQEDLAARLWYLLQDGVVDGTAAQRLEPLSFHASAPAEHDQHLPELLEPQRDHQLASDTSQDIILDDGWDNGWDDEWDYAWDDELEDCLERLEDSAASDACDDDRLESLVLDQRKLPNEKVWNGTAKDPDTPDLLAGRIGSQTASSEVIQPCFTWQYDLLPR</sequence>
<dbReference type="EMBL" id="NAJL01000024">
    <property type="protein sequence ID" value="TKA27205.1"/>
    <property type="molecule type" value="Genomic_DNA"/>
</dbReference>
<accession>A0A4U0TZI9</accession>
<evidence type="ECO:0000313" key="2">
    <source>
        <dbReference type="Proteomes" id="UP000308549"/>
    </source>
</evidence>
<name>A0A4U0TZI9_9PEZI</name>
<organism evidence="1 2">
    <name type="scientific">Salinomyces thailandicus</name>
    <dbReference type="NCBI Taxonomy" id="706561"/>
    <lineage>
        <taxon>Eukaryota</taxon>
        <taxon>Fungi</taxon>
        <taxon>Dikarya</taxon>
        <taxon>Ascomycota</taxon>
        <taxon>Pezizomycotina</taxon>
        <taxon>Dothideomycetes</taxon>
        <taxon>Dothideomycetidae</taxon>
        <taxon>Mycosphaerellales</taxon>
        <taxon>Teratosphaeriaceae</taxon>
        <taxon>Salinomyces</taxon>
    </lineage>
</organism>